<evidence type="ECO:0000256" key="1">
    <source>
        <dbReference type="ARBA" id="ARBA00006484"/>
    </source>
</evidence>
<dbReference type="OrthoDB" id="9804774at2"/>
<dbReference type="PROSITE" id="PS00061">
    <property type="entry name" value="ADH_SHORT"/>
    <property type="match status" value="1"/>
</dbReference>
<proteinExistence type="inferred from homology"/>
<organism evidence="3 4">
    <name type="scientific">Palleronia pelagia</name>
    <dbReference type="NCBI Taxonomy" id="387096"/>
    <lineage>
        <taxon>Bacteria</taxon>
        <taxon>Pseudomonadati</taxon>
        <taxon>Pseudomonadota</taxon>
        <taxon>Alphaproteobacteria</taxon>
        <taxon>Rhodobacterales</taxon>
        <taxon>Roseobacteraceae</taxon>
        <taxon>Palleronia</taxon>
    </lineage>
</organism>
<dbReference type="RefSeq" id="WP_091844693.1">
    <property type="nucleotide sequence ID" value="NZ_FOCM01000002.1"/>
</dbReference>
<dbReference type="InterPro" id="IPR002347">
    <property type="entry name" value="SDR_fam"/>
</dbReference>
<dbReference type="CDD" id="cd05233">
    <property type="entry name" value="SDR_c"/>
    <property type="match status" value="1"/>
</dbReference>
<dbReference type="PANTHER" id="PTHR42760">
    <property type="entry name" value="SHORT-CHAIN DEHYDROGENASES/REDUCTASES FAMILY MEMBER"/>
    <property type="match status" value="1"/>
</dbReference>
<evidence type="ECO:0000256" key="2">
    <source>
        <dbReference type="RuleBase" id="RU000363"/>
    </source>
</evidence>
<dbReference type="AlphaFoldDB" id="A0A1H8DL68"/>
<dbReference type="Proteomes" id="UP000199372">
    <property type="component" value="Unassembled WGS sequence"/>
</dbReference>
<dbReference type="SUPFAM" id="SSF51735">
    <property type="entry name" value="NAD(P)-binding Rossmann-fold domains"/>
    <property type="match status" value="1"/>
</dbReference>
<dbReference type="FunFam" id="3.40.50.720:FF:000084">
    <property type="entry name" value="Short-chain dehydrogenase reductase"/>
    <property type="match status" value="1"/>
</dbReference>
<keyword evidence="4" id="KW-1185">Reference proteome</keyword>
<dbReference type="InterPro" id="IPR020904">
    <property type="entry name" value="Sc_DH/Rdtase_CS"/>
</dbReference>
<dbReference type="PANTHER" id="PTHR42760:SF40">
    <property type="entry name" value="3-OXOACYL-[ACYL-CARRIER-PROTEIN] REDUCTASE, CHLOROPLASTIC"/>
    <property type="match status" value="1"/>
</dbReference>
<dbReference type="PRINTS" id="PR00080">
    <property type="entry name" value="SDRFAMILY"/>
</dbReference>
<dbReference type="InterPro" id="IPR036291">
    <property type="entry name" value="NAD(P)-bd_dom_sf"/>
</dbReference>
<dbReference type="EMBL" id="FOCM01000002">
    <property type="protein sequence ID" value="SEN07896.1"/>
    <property type="molecule type" value="Genomic_DNA"/>
</dbReference>
<accession>A0A1H8DL68</accession>
<dbReference type="Pfam" id="PF00106">
    <property type="entry name" value="adh_short"/>
    <property type="match status" value="1"/>
</dbReference>
<evidence type="ECO:0000313" key="3">
    <source>
        <dbReference type="EMBL" id="SEN07896.1"/>
    </source>
</evidence>
<reference evidence="4" key="1">
    <citation type="submission" date="2016-10" db="EMBL/GenBank/DDBJ databases">
        <authorList>
            <person name="Varghese N."/>
            <person name="Submissions S."/>
        </authorList>
    </citation>
    <scope>NUCLEOTIDE SEQUENCE [LARGE SCALE GENOMIC DNA]</scope>
    <source>
        <strain evidence="4">DSM 26893</strain>
    </source>
</reference>
<gene>
    <name evidence="3" type="ORF">SAMN04488011_102380</name>
</gene>
<dbReference type="PRINTS" id="PR00081">
    <property type="entry name" value="GDHRDH"/>
</dbReference>
<name>A0A1H8DL68_9RHOB</name>
<dbReference type="Gene3D" id="3.40.50.720">
    <property type="entry name" value="NAD(P)-binding Rossmann-like Domain"/>
    <property type="match status" value="1"/>
</dbReference>
<dbReference type="GO" id="GO:0016616">
    <property type="term" value="F:oxidoreductase activity, acting on the CH-OH group of donors, NAD or NADP as acceptor"/>
    <property type="evidence" value="ECO:0007669"/>
    <property type="project" value="TreeGrafter"/>
</dbReference>
<sequence length="255" mass="26013">MDWGMTGARVIVTGGAAGIGLATARAFADAGAVVHVCDIDQAALDALPDGITGTRADMGDAVQIEAFVSGAIAAMGGLDTLVNNAGIAGPTAPVDEIDDADWAATIEICLTSQFRATRHAAAALRASDNASIVNISSLAGRLGFGLRTPYAAAKWGVIGFTKSLAIEMGPDGVRANAILPGIVSGDRQVRVLTQKAERQGRSFAEVEADALRYTSTGAYVAPEDIAHQALYLASPLGRAVSGQAISVCGDTQMLT</sequence>
<evidence type="ECO:0000313" key="4">
    <source>
        <dbReference type="Proteomes" id="UP000199372"/>
    </source>
</evidence>
<comment type="similarity">
    <text evidence="1 2">Belongs to the short-chain dehydrogenases/reductases (SDR) family.</text>
</comment>
<dbReference type="GO" id="GO:0030497">
    <property type="term" value="P:fatty acid elongation"/>
    <property type="evidence" value="ECO:0007669"/>
    <property type="project" value="TreeGrafter"/>
</dbReference>
<protein>
    <submittedName>
        <fullName evidence="3">NAD(P)-dependent dehydrogenase, short-chain alcohol dehydrogenase family</fullName>
    </submittedName>
</protein>